<dbReference type="AlphaFoldDB" id="A0A8H7IUT5"/>
<evidence type="ECO:0000313" key="2">
    <source>
        <dbReference type="Proteomes" id="UP000651452"/>
    </source>
</evidence>
<comment type="caution">
    <text evidence="1">The sequence shown here is derived from an EMBL/GenBank/DDBJ whole genome shotgun (WGS) entry which is preliminary data.</text>
</comment>
<evidence type="ECO:0000313" key="1">
    <source>
        <dbReference type="EMBL" id="KAF9691906.1"/>
    </source>
</evidence>
<dbReference type="Proteomes" id="UP000651452">
    <property type="component" value="Unassembled WGS sequence"/>
</dbReference>
<keyword evidence="2" id="KW-1185">Reference proteome</keyword>
<organism evidence="1 2">
    <name type="scientific">Ascochyta lentis</name>
    <dbReference type="NCBI Taxonomy" id="205686"/>
    <lineage>
        <taxon>Eukaryota</taxon>
        <taxon>Fungi</taxon>
        <taxon>Dikarya</taxon>
        <taxon>Ascomycota</taxon>
        <taxon>Pezizomycotina</taxon>
        <taxon>Dothideomycetes</taxon>
        <taxon>Pleosporomycetidae</taxon>
        <taxon>Pleosporales</taxon>
        <taxon>Pleosporineae</taxon>
        <taxon>Didymellaceae</taxon>
        <taxon>Ascochyta</taxon>
    </lineage>
</organism>
<reference evidence="1" key="1">
    <citation type="submission" date="2018-12" db="EMBL/GenBank/DDBJ databases">
        <authorList>
            <person name="Syme R.A."/>
            <person name="Farfan-Caceres L."/>
            <person name="Lichtenzveig J."/>
        </authorList>
    </citation>
    <scope>NUCLEOTIDE SEQUENCE</scope>
    <source>
        <strain evidence="1">Al4</strain>
    </source>
</reference>
<gene>
    <name evidence="1" type="ORF">EKO04_010120</name>
</gene>
<proteinExistence type="predicted"/>
<name>A0A8H7IUT5_9PLEO</name>
<dbReference type="EMBL" id="RZGK01000019">
    <property type="protein sequence ID" value="KAF9691906.1"/>
    <property type="molecule type" value="Genomic_DNA"/>
</dbReference>
<protein>
    <submittedName>
        <fullName evidence="1">Uncharacterized protein</fullName>
    </submittedName>
</protein>
<sequence>MGVGTALEVEVDVEVGVEDDTSNEDEVVVTEVALEFELKVSEDVLEIMLEVLDGITADELEKAKNAISLDKEGLVNVTDEIEIALSVADEKESMKWLSQLRH</sequence>
<reference evidence="1" key="2">
    <citation type="submission" date="2020-09" db="EMBL/GenBank/DDBJ databases">
        <title>Reference genome assembly for Australian Ascochyta lentis isolate Al4.</title>
        <authorList>
            <person name="Lee R.C."/>
            <person name="Farfan-Caceres L.M."/>
            <person name="Debler J.W."/>
            <person name="Williams A.H."/>
            <person name="Henares B.M."/>
        </authorList>
    </citation>
    <scope>NUCLEOTIDE SEQUENCE</scope>
    <source>
        <strain evidence="1">Al4</strain>
    </source>
</reference>
<accession>A0A8H7IUT5</accession>